<feature type="compositionally biased region" description="Basic and acidic residues" evidence="1">
    <location>
        <begin position="72"/>
        <end position="81"/>
    </location>
</feature>
<evidence type="ECO:0000313" key="4">
    <source>
        <dbReference type="Proteomes" id="UP000321157"/>
    </source>
</evidence>
<evidence type="ECO:0000313" key="3">
    <source>
        <dbReference type="EMBL" id="GEN35402.1"/>
    </source>
</evidence>
<sequence length="263" mass="28449">MWVRNIIWFILLIGIVVFSILLFLIIMDPVPDYNDQAAQDTVKVEANQSMEPGAETDNADAAHSGNAEETEAEQKRKREEAASIPPPSTSLGDEHANSNETAVSGPKPGKTTVSTPYDNPSAKKTPPAENAGGEVQADTIWYQVGQGIGYIALAVTLVPYLLFFMLGRGGRAALRRFGRAGAHSLSFLSQMAIAVAALHGGMMLRIVAPWDRHLLGGVWLFAFIVFFFLRMSLYNPGSPLAGKNPFSVLTVVILLLFVIHALG</sequence>
<feature type="transmembrane region" description="Helical" evidence="2">
    <location>
        <begin position="187"/>
        <end position="208"/>
    </location>
</feature>
<dbReference type="EMBL" id="BJXX01000131">
    <property type="protein sequence ID" value="GEN35402.1"/>
    <property type="molecule type" value="Genomic_DNA"/>
</dbReference>
<comment type="caution">
    <text evidence="3">The sequence shown here is derived from an EMBL/GenBank/DDBJ whole genome shotgun (WGS) entry which is preliminary data.</text>
</comment>
<feature type="region of interest" description="Disordered" evidence="1">
    <location>
        <begin position="50"/>
        <end position="132"/>
    </location>
</feature>
<feature type="transmembrane region" description="Helical" evidence="2">
    <location>
        <begin position="147"/>
        <end position="166"/>
    </location>
</feature>
<keyword evidence="4" id="KW-1185">Reference proteome</keyword>
<dbReference type="RefSeq" id="WP_146810938.1">
    <property type="nucleotide sequence ID" value="NZ_BJXX01000131.1"/>
</dbReference>
<feature type="transmembrane region" description="Helical" evidence="2">
    <location>
        <begin position="245"/>
        <end position="262"/>
    </location>
</feature>
<keyword evidence="2" id="KW-1133">Transmembrane helix</keyword>
<dbReference type="Proteomes" id="UP000321157">
    <property type="component" value="Unassembled WGS sequence"/>
</dbReference>
<feature type="transmembrane region" description="Helical" evidence="2">
    <location>
        <begin position="7"/>
        <end position="27"/>
    </location>
</feature>
<accession>A0A511VDQ8</accession>
<organism evidence="3 4">
    <name type="scientific">Aneurinibacillus danicus</name>
    <dbReference type="NCBI Taxonomy" id="267746"/>
    <lineage>
        <taxon>Bacteria</taxon>
        <taxon>Bacillati</taxon>
        <taxon>Bacillota</taxon>
        <taxon>Bacilli</taxon>
        <taxon>Bacillales</taxon>
        <taxon>Paenibacillaceae</taxon>
        <taxon>Aneurinibacillus group</taxon>
        <taxon>Aneurinibacillus</taxon>
    </lineage>
</organism>
<dbReference type="OrthoDB" id="2680595at2"/>
<protein>
    <submittedName>
        <fullName evidence="3">Uncharacterized protein</fullName>
    </submittedName>
</protein>
<dbReference type="AlphaFoldDB" id="A0A511VDQ8"/>
<evidence type="ECO:0000256" key="2">
    <source>
        <dbReference type="SAM" id="Phobius"/>
    </source>
</evidence>
<proteinExistence type="predicted"/>
<evidence type="ECO:0000256" key="1">
    <source>
        <dbReference type="SAM" id="MobiDB-lite"/>
    </source>
</evidence>
<reference evidence="3 4" key="1">
    <citation type="submission" date="2019-07" db="EMBL/GenBank/DDBJ databases">
        <title>Whole genome shotgun sequence of Aneurinibacillus danicus NBRC 102444.</title>
        <authorList>
            <person name="Hosoyama A."/>
            <person name="Uohara A."/>
            <person name="Ohji S."/>
            <person name="Ichikawa N."/>
        </authorList>
    </citation>
    <scope>NUCLEOTIDE SEQUENCE [LARGE SCALE GENOMIC DNA]</scope>
    <source>
        <strain evidence="3 4">NBRC 102444</strain>
    </source>
</reference>
<name>A0A511VDQ8_9BACL</name>
<keyword evidence="2" id="KW-0472">Membrane</keyword>
<gene>
    <name evidence="3" type="ORF">ADA01nite_28620</name>
</gene>
<keyword evidence="2" id="KW-0812">Transmembrane</keyword>
<feature type="transmembrane region" description="Helical" evidence="2">
    <location>
        <begin position="214"/>
        <end position="233"/>
    </location>
</feature>